<accession>A0A3D6BQU9</accession>
<sequence length="690" mass="76754">MAVTALNTIKNWFKTGLKPTQAQFWATWDSFWHKDQNIPQANITNLQQDLLLKQDKEGLHAVATSGDYNDLENLPGGIVEVNTYEDIPLEEGTYLINTELPSNPPEPPYELSLNTNLYRFDDGYRYKLKELVSVSKAIITRNVVGDEITPSTKVFKDFFYINTSGELIGECIYSIIQVEDDTYEDYNFTISNDIDIPISIKKYYIEGKNGINKGFLNLTMEDVDVEEGLIITKIPFSKYITKSHIFKDNKEIAGPEIGVFKGFLAVKWNNGEFIKNTPFKNLTLRFDFEDIESSLLPTAYVTKNILNSRLNVVNAETISIHSSAMVKTFSEVYDISNGFPNQVYKDTYNNILSFKKANNIKSEILSTNCDIIFSAETQFFTNLRNTYTDALIITPVGGNLNVVINLTDSINKFPPNYIAVTSRAETDNDGTDPLGTSYGFGTEFNEPTLSADLTGQGLTDWPGSQEHQQSPATAIVAAKLKKIKDETGAPWDIVREAARQTASNAGSYNIYRGFGVIDVNAAIAAIPAMLDARSLELAEYFEATSKFPKELKYEDKLDNTPVVKRDIATINASNSFGGQIVSYAAEKSTSVSIGNSWAFGNAMSIFYGILQPVKGRIIALSVYSADNSTGTISVRKNHIPDTQQVLELNNSKSGYVLMNKSFEAGDYIQPIVESGSIGSNSRVVFWVKYD</sequence>
<evidence type="ECO:0000313" key="1">
    <source>
        <dbReference type="EMBL" id="HCY81553.1"/>
    </source>
</evidence>
<evidence type="ECO:0000313" key="2">
    <source>
        <dbReference type="Proteomes" id="UP000263268"/>
    </source>
</evidence>
<name>A0A3D6BQU9_9FLAO</name>
<dbReference type="AlphaFoldDB" id="A0A3D6BQU9"/>
<protein>
    <submittedName>
        <fullName evidence="1">Uncharacterized protein</fullName>
    </submittedName>
</protein>
<comment type="caution">
    <text evidence="1">The sequence shown here is derived from an EMBL/GenBank/DDBJ whole genome shotgun (WGS) entry which is preliminary data.</text>
</comment>
<proteinExistence type="predicted"/>
<dbReference type="EMBL" id="DPRK01000128">
    <property type="protein sequence ID" value="HCY81553.1"/>
    <property type="molecule type" value="Genomic_DNA"/>
</dbReference>
<dbReference type="Proteomes" id="UP000263268">
    <property type="component" value="Unassembled WGS sequence"/>
</dbReference>
<reference evidence="1 2" key="1">
    <citation type="journal article" date="2018" name="Nat. Biotechnol.">
        <title>A standardized bacterial taxonomy based on genome phylogeny substantially revises the tree of life.</title>
        <authorList>
            <person name="Parks D.H."/>
            <person name="Chuvochina M."/>
            <person name="Waite D.W."/>
            <person name="Rinke C."/>
            <person name="Skarshewski A."/>
            <person name="Chaumeil P.A."/>
            <person name="Hugenholtz P."/>
        </authorList>
    </citation>
    <scope>NUCLEOTIDE SEQUENCE [LARGE SCALE GENOMIC DNA]</scope>
    <source>
        <strain evidence="1">UBA10227</strain>
    </source>
</reference>
<gene>
    <name evidence="1" type="ORF">DHV22_08115</name>
</gene>
<organism evidence="1 2">
    <name type="scientific">Xanthomarina gelatinilytica</name>
    <dbReference type="NCBI Taxonomy" id="1137281"/>
    <lineage>
        <taxon>Bacteria</taxon>
        <taxon>Pseudomonadati</taxon>
        <taxon>Bacteroidota</taxon>
        <taxon>Flavobacteriia</taxon>
        <taxon>Flavobacteriales</taxon>
        <taxon>Flavobacteriaceae</taxon>
        <taxon>Xanthomarina</taxon>
    </lineage>
</organism>